<dbReference type="EC" id="2.7.13.3" evidence="2"/>
<dbReference type="Pfam" id="PF00989">
    <property type="entry name" value="PAS"/>
    <property type="match status" value="2"/>
</dbReference>
<feature type="domain" description="PAC" evidence="11">
    <location>
        <begin position="380"/>
        <end position="430"/>
    </location>
</feature>
<dbReference type="InterPro" id="IPR036097">
    <property type="entry name" value="HisK_dim/P_sf"/>
</dbReference>
<evidence type="ECO:0000256" key="7">
    <source>
        <dbReference type="ARBA" id="ARBA00022840"/>
    </source>
</evidence>
<dbReference type="SMART" id="SM00387">
    <property type="entry name" value="HATPase_c"/>
    <property type="match status" value="1"/>
</dbReference>
<dbReference type="RefSeq" id="WP_277443417.1">
    <property type="nucleotide sequence ID" value="NZ_JAKOAV010000010.1"/>
</dbReference>
<dbReference type="Pfam" id="PF02518">
    <property type="entry name" value="HATPase_c"/>
    <property type="match status" value="1"/>
</dbReference>
<evidence type="ECO:0000313" key="12">
    <source>
        <dbReference type="EMBL" id="MDF9408128.1"/>
    </source>
</evidence>
<feature type="domain" description="PAS" evidence="10">
    <location>
        <begin position="302"/>
        <end position="375"/>
    </location>
</feature>
<name>A0A9X4JVX4_9FIRM</name>
<evidence type="ECO:0000256" key="6">
    <source>
        <dbReference type="ARBA" id="ARBA00022777"/>
    </source>
</evidence>
<evidence type="ECO:0000256" key="3">
    <source>
        <dbReference type="ARBA" id="ARBA00022553"/>
    </source>
</evidence>
<keyword evidence="5" id="KW-0547">Nucleotide-binding</keyword>
<dbReference type="EMBL" id="JAKOAV010000010">
    <property type="protein sequence ID" value="MDF9408128.1"/>
    <property type="molecule type" value="Genomic_DNA"/>
</dbReference>
<evidence type="ECO:0000256" key="2">
    <source>
        <dbReference type="ARBA" id="ARBA00012438"/>
    </source>
</evidence>
<dbReference type="GO" id="GO:0000155">
    <property type="term" value="F:phosphorelay sensor kinase activity"/>
    <property type="evidence" value="ECO:0007669"/>
    <property type="project" value="InterPro"/>
</dbReference>
<protein>
    <recommendedName>
        <fullName evidence="2">histidine kinase</fullName>
        <ecNumber evidence="2">2.7.13.3</ecNumber>
    </recommendedName>
</protein>
<dbReference type="InterPro" id="IPR004358">
    <property type="entry name" value="Sig_transdc_His_kin-like_C"/>
</dbReference>
<dbReference type="PROSITE" id="PS50112">
    <property type="entry name" value="PAS"/>
    <property type="match status" value="3"/>
</dbReference>
<dbReference type="Gene3D" id="3.30.565.10">
    <property type="entry name" value="Histidine kinase-like ATPase, C-terminal domain"/>
    <property type="match status" value="1"/>
</dbReference>
<gene>
    <name evidence="12" type="ORF">L7E55_07100</name>
</gene>
<dbReference type="PRINTS" id="PR00344">
    <property type="entry name" value="BCTRLSENSOR"/>
</dbReference>
<accession>A0A9X4JVX4</accession>
<keyword evidence="3" id="KW-0597">Phosphoprotein</keyword>
<dbReference type="InterPro" id="IPR001610">
    <property type="entry name" value="PAC"/>
</dbReference>
<feature type="domain" description="PAS" evidence="10">
    <location>
        <begin position="17"/>
        <end position="87"/>
    </location>
</feature>
<dbReference type="InterPro" id="IPR036890">
    <property type="entry name" value="HATPase_C_sf"/>
</dbReference>
<dbReference type="GO" id="GO:0006355">
    <property type="term" value="P:regulation of DNA-templated transcription"/>
    <property type="evidence" value="ECO:0007669"/>
    <property type="project" value="InterPro"/>
</dbReference>
<dbReference type="PROSITE" id="PS50109">
    <property type="entry name" value="HIS_KIN"/>
    <property type="match status" value="1"/>
</dbReference>
<dbReference type="CDD" id="cd00082">
    <property type="entry name" value="HisKA"/>
    <property type="match status" value="1"/>
</dbReference>
<evidence type="ECO:0000313" key="13">
    <source>
        <dbReference type="Proteomes" id="UP001154312"/>
    </source>
</evidence>
<dbReference type="CDD" id="cd00130">
    <property type="entry name" value="PAS"/>
    <property type="match status" value="3"/>
</dbReference>
<evidence type="ECO:0000259" key="11">
    <source>
        <dbReference type="PROSITE" id="PS50113"/>
    </source>
</evidence>
<dbReference type="PANTHER" id="PTHR43065">
    <property type="entry name" value="SENSOR HISTIDINE KINASE"/>
    <property type="match status" value="1"/>
</dbReference>
<dbReference type="SMART" id="SM00091">
    <property type="entry name" value="PAS"/>
    <property type="match status" value="3"/>
</dbReference>
<feature type="domain" description="PAC" evidence="11">
    <location>
        <begin position="248"/>
        <end position="301"/>
    </location>
</feature>
<dbReference type="SUPFAM" id="SSF55874">
    <property type="entry name" value="ATPase domain of HSP90 chaperone/DNA topoisomerase II/histidine kinase"/>
    <property type="match status" value="1"/>
</dbReference>
<dbReference type="InterPro" id="IPR035965">
    <property type="entry name" value="PAS-like_dom_sf"/>
</dbReference>
<evidence type="ECO:0000259" key="10">
    <source>
        <dbReference type="PROSITE" id="PS50112"/>
    </source>
</evidence>
<evidence type="ECO:0000256" key="1">
    <source>
        <dbReference type="ARBA" id="ARBA00000085"/>
    </source>
</evidence>
<comment type="caution">
    <text evidence="12">The sequence shown here is derived from an EMBL/GenBank/DDBJ whole genome shotgun (WGS) entry which is preliminary data.</text>
</comment>
<reference evidence="12" key="1">
    <citation type="submission" date="2022-02" db="EMBL/GenBank/DDBJ databases">
        <authorList>
            <person name="Leng L."/>
        </authorList>
    </citation>
    <scope>NUCLEOTIDE SEQUENCE</scope>
    <source>
        <strain evidence="12">JI</strain>
    </source>
</reference>
<feature type="domain" description="PAS" evidence="10">
    <location>
        <begin position="162"/>
        <end position="207"/>
    </location>
</feature>
<dbReference type="SMART" id="SM00086">
    <property type="entry name" value="PAC"/>
    <property type="match status" value="3"/>
</dbReference>
<keyword evidence="4" id="KW-0808">Transferase</keyword>
<keyword evidence="6" id="KW-0418">Kinase</keyword>
<dbReference type="InterPro" id="IPR003661">
    <property type="entry name" value="HisK_dim/P_dom"/>
</dbReference>
<evidence type="ECO:0000259" key="9">
    <source>
        <dbReference type="PROSITE" id="PS50109"/>
    </source>
</evidence>
<feature type="domain" description="PAC" evidence="11">
    <location>
        <begin position="91"/>
        <end position="143"/>
    </location>
</feature>
<sequence length="705" mass="79397">MDSPAEKDKTIKAFQESQEQYRYVVNNLKEVVFQTDPAGKWTFLNPAWTEITGYHIEESIGTNIINYIHSDDRQQSLDTYRNLIDRKIEFCRYTVRFVTKEKDLRWTEIFACLTFDAENNITGITGTLNDVTERILLLNELQQAKETAEEAFREKSGELRAAHQQLLDIIDFLPDATFVVNQEKKVIAWNKSMEKMTGVPKEEILGKGDQAYSIPFFGSKEKVLIDYIFLTDKEKLNNKQIQIIGTTYYLERFVPSLNKGEGAYLWAMASPLFDSEGNLVGAIQSIRDITHRKRYEDAIAAEKEKLAVTLRSIGDGVITTDTNHNIELVNKAAEDITGWTQEEASGRPLDKVFHLAEEKSGQVYSKPLEEILKNPNNTDITSHIILMAKDGARKIITLNVSRIKDKDDIGNVLVFRDITERKRLEAQLALSQKMESIGQLAAGIAHEINTPMQYVGDNTRFLQDAFQDFHDVLKSYRELIQAAEEEGVSKELSAKVRQKEKDIDIDYLIGEIPQAIAQSLDGIKRVSQIVLAMKEFSHPGKKEKTLSDINRAIASTVIISRNEWKYVSDLETILEPNLPLVKCVIDEINQVILNMIINAAHSIKEVVEKNSAPKGKITIITRNAGTHVQILISDTGAGIPPSIIQKIYEPFFTTKEVGKGTGQGLAIAHDIIINKHKGNLNVESELGKGTTFTISLPLTETDSNN</sequence>
<dbReference type="PROSITE" id="PS50113">
    <property type="entry name" value="PAC"/>
    <property type="match status" value="3"/>
</dbReference>
<evidence type="ECO:0000256" key="4">
    <source>
        <dbReference type="ARBA" id="ARBA00022679"/>
    </source>
</evidence>
<evidence type="ECO:0000256" key="8">
    <source>
        <dbReference type="ARBA" id="ARBA00023012"/>
    </source>
</evidence>
<keyword evidence="7" id="KW-0067">ATP-binding</keyword>
<dbReference type="NCBIfam" id="TIGR00229">
    <property type="entry name" value="sensory_box"/>
    <property type="match status" value="3"/>
</dbReference>
<dbReference type="Pfam" id="PF13426">
    <property type="entry name" value="PAS_9"/>
    <property type="match status" value="1"/>
</dbReference>
<dbReference type="InterPro" id="IPR003594">
    <property type="entry name" value="HATPase_dom"/>
</dbReference>
<dbReference type="InterPro" id="IPR000014">
    <property type="entry name" value="PAS"/>
</dbReference>
<dbReference type="Proteomes" id="UP001154312">
    <property type="component" value="Unassembled WGS sequence"/>
</dbReference>
<dbReference type="Gene3D" id="3.30.450.20">
    <property type="entry name" value="PAS domain"/>
    <property type="match status" value="3"/>
</dbReference>
<dbReference type="InterPro" id="IPR000700">
    <property type="entry name" value="PAS-assoc_C"/>
</dbReference>
<keyword evidence="13" id="KW-1185">Reference proteome</keyword>
<dbReference type="GO" id="GO:0005524">
    <property type="term" value="F:ATP binding"/>
    <property type="evidence" value="ECO:0007669"/>
    <property type="project" value="UniProtKB-KW"/>
</dbReference>
<evidence type="ECO:0000256" key="5">
    <source>
        <dbReference type="ARBA" id="ARBA00022741"/>
    </source>
</evidence>
<feature type="domain" description="Histidine kinase" evidence="9">
    <location>
        <begin position="443"/>
        <end position="700"/>
    </location>
</feature>
<proteinExistence type="predicted"/>
<dbReference type="InterPro" id="IPR005467">
    <property type="entry name" value="His_kinase_dom"/>
</dbReference>
<dbReference type="SUPFAM" id="SSF47384">
    <property type="entry name" value="Homodimeric domain of signal transducing histidine kinase"/>
    <property type="match status" value="1"/>
</dbReference>
<dbReference type="Gene3D" id="1.10.287.130">
    <property type="match status" value="1"/>
</dbReference>
<dbReference type="PANTHER" id="PTHR43065:SF46">
    <property type="entry name" value="C4-DICARBOXYLATE TRANSPORT SENSOR PROTEIN DCTB"/>
    <property type="match status" value="1"/>
</dbReference>
<organism evidence="12 13">
    <name type="scientific">Pelotomaculum isophthalicicum JI</name>
    <dbReference type="NCBI Taxonomy" id="947010"/>
    <lineage>
        <taxon>Bacteria</taxon>
        <taxon>Bacillati</taxon>
        <taxon>Bacillota</taxon>
        <taxon>Clostridia</taxon>
        <taxon>Eubacteriales</taxon>
        <taxon>Desulfotomaculaceae</taxon>
        <taxon>Pelotomaculum</taxon>
    </lineage>
</organism>
<dbReference type="InterPro" id="IPR013767">
    <property type="entry name" value="PAS_fold"/>
</dbReference>
<keyword evidence="8" id="KW-0902">Two-component regulatory system</keyword>
<dbReference type="SUPFAM" id="SSF55785">
    <property type="entry name" value="PYP-like sensor domain (PAS domain)"/>
    <property type="match status" value="3"/>
</dbReference>
<comment type="catalytic activity">
    <reaction evidence="1">
        <text>ATP + protein L-histidine = ADP + protein N-phospho-L-histidine.</text>
        <dbReference type="EC" id="2.7.13.3"/>
    </reaction>
</comment>
<dbReference type="AlphaFoldDB" id="A0A9X4JVX4"/>